<dbReference type="SUPFAM" id="SSF51735">
    <property type="entry name" value="NAD(P)-binding Rossmann-fold domains"/>
    <property type="match status" value="1"/>
</dbReference>
<name>A0ABU0ZQF1_9ACTN</name>
<dbReference type="Gene3D" id="3.40.50.720">
    <property type="entry name" value="NAD(P)-binding Rossmann-like Domain"/>
    <property type="match status" value="1"/>
</dbReference>
<evidence type="ECO:0000313" key="3">
    <source>
        <dbReference type="Proteomes" id="UP001230908"/>
    </source>
</evidence>
<organism evidence="2 3">
    <name type="scientific">Phytohabitans maris</name>
    <dbReference type="NCBI Taxonomy" id="3071409"/>
    <lineage>
        <taxon>Bacteria</taxon>
        <taxon>Bacillati</taxon>
        <taxon>Actinomycetota</taxon>
        <taxon>Actinomycetes</taxon>
        <taxon>Micromonosporales</taxon>
        <taxon>Micromonosporaceae</taxon>
    </lineage>
</organism>
<dbReference type="EMBL" id="JAVHUY010000039">
    <property type="protein sequence ID" value="MDQ7909252.1"/>
    <property type="molecule type" value="Genomic_DNA"/>
</dbReference>
<dbReference type="Proteomes" id="UP001230908">
    <property type="component" value="Unassembled WGS sequence"/>
</dbReference>
<gene>
    <name evidence="2" type="ORF">RB614_32500</name>
</gene>
<dbReference type="InterPro" id="IPR036291">
    <property type="entry name" value="NAD(P)-bd_dom_sf"/>
</dbReference>
<dbReference type="InterPro" id="IPR001509">
    <property type="entry name" value="Epimerase_deHydtase"/>
</dbReference>
<dbReference type="Pfam" id="PF01370">
    <property type="entry name" value="Epimerase"/>
    <property type="match status" value="1"/>
</dbReference>
<protein>
    <submittedName>
        <fullName evidence="2">NAD-dependent epimerase/dehydratase family protein</fullName>
    </submittedName>
</protein>
<evidence type="ECO:0000259" key="1">
    <source>
        <dbReference type="Pfam" id="PF01370"/>
    </source>
</evidence>
<evidence type="ECO:0000313" key="2">
    <source>
        <dbReference type="EMBL" id="MDQ7909252.1"/>
    </source>
</evidence>
<comment type="caution">
    <text evidence="2">The sequence shown here is derived from an EMBL/GenBank/DDBJ whole genome shotgun (WGS) entry which is preliminary data.</text>
</comment>
<dbReference type="RefSeq" id="WP_308716508.1">
    <property type="nucleotide sequence ID" value="NZ_JAVHUY010000039.1"/>
</dbReference>
<proteinExistence type="predicted"/>
<accession>A0ABU0ZQF1</accession>
<keyword evidence="3" id="KW-1185">Reference proteome</keyword>
<sequence>MEVLVLGGTAWLGRELAREALSRGHAVTCLARGESGAVAGGATLVAADRSAPDAYGGVVDRDWDAVVDVSWQPGFVRGALAALAPRARHWTYVSSGNVYAGYGTPGADESAPLLPPTDLDTVDRELYGEAKVASERACRAAAGDRLLIARSGLIGGPGDHTDRTGYWVARAARDRQAPLLVPDVPDQATQVVDVRDLVAWLIGAAEAGTTGTYDAVGPVLPLGEWIALSRAVGGHEGPVVPAEPAWLRSREVAEFMGEESLAMWVGTPGWESFMARDGSAAVRAGLRHRPREQVLADTLAWERERGLDRKRAAGLSPERERELIAALSGA</sequence>
<reference evidence="2 3" key="1">
    <citation type="submission" date="2023-08" db="EMBL/GenBank/DDBJ databases">
        <title>Phytohabitans sansha sp. nov., isolated from marine sediment.</title>
        <authorList>
            <person name="Zhao Y."/>
            <person name="Yi K."/>
        </authorList>
    </citation>
    <scope>NUCLEOTIDE SEQUENCE [LARGE SCALE GENOMIC DNA]</scope>
    <source>
        <strain evidence="2 3">ZYX-F-186</strain>
    </source>
</reference>
<feature type="domain" description="NAD-dependent epimerase/dehydratase" evidence="1">
    <location>
        <begin position="3"/>
        <end position="207"/>
    </location>
</feature>